<proteinExistence type="predicted"/>
<keyword evidence="2" id="KW-1185">Reference proteome</keyword>
<dbReference type="Proteomes" id="UP000647339">
    <property type="component" value="Unassembled WGS sequence"/>
</dbReference>
<organism evidence="1 2">
    <name type="scientific">Echinicola rosea</name>
    <dbReference type="NCBI Taxonomy" id="1807691"/>
    <lineage>
        <taxon>Bacteria</taxon>
        <taxon>Pseudomonadati</taxon>
        <taxon>Bacteroidota</taxon>
        <taxon>Cytophagia</taxon>
        <taxon>Cytophagales</taxon>
        <taxon>Cyclobacteriaceae</taxon>
        <taxon>Echinicola</taxon>
    </lineage>
</organism>
<evidence type="ECO:0000313" key="2">
    <source>
        <dbReference type="Proteomes" id="UP000647339"/>
    </source>
</evidence>
<name>A0ABQ1VBH8_9BACT</name>
<dbReference type="SUPFAM" id="SSF51126">
    <property type="entry name" value="Pectin lyase-like"/>
    <property type="match status" value="1"/>
</dbReference>
<dbReference type="Gene3D" id="2.160.20.10">
    <property type="entry name" value="Single-stranded right-handed beta-helix, Pectin lyase-like"/>
    <property type="match status" value="1"/>
</dbReference>
<accession>A0ABQ1VBH8</accession>
<gene>
    <name evidence="1" type="ORF">GCM10011339_45570</name>
</gene>
<dbReference type="InterPro" id="IPR011050">
    <property type="entry name" value="Pectin_lyase_fold/virulence"/>
</dbReference>
<reference evidence="2" key="1">
    <citation type="journal article" date="2019" name="Int. J. Syst. Evol. Microbiol.">
        <title>The Global Catalogue of Microorganisms (GCM) 10K type strain sequencing project: providing services to taxonomists for standard genome sequencing and annotation.</title>
        <authorList>
            <consortium name="The Broad Institute Genomics Platform"/>
            <consortium name="The Broad Institute Genome Sequencing Center for Infectious Disease"/>
            <person name="Wu L."/>
            <person name="Ma J."/>
        </authorList>
    </citation>
    <scope>NUCLEOTIDE SEQUENCE [LARGE SCALE GENOMIC DNA]</scope>
    <source>
        <strain evidence="2">CGMCC 1.15407</strain>
    </source>
</reference>
<dbReference type="EMBL" id="BMIU01000043">
    <property type="protein sequence ID" value="GGF51868.1"/>
    <property type="molecule type" value="Genomic_DNA"/>
</dbReference>
<sequence>MFVPQLIWAQKAYAPLDLDDPITFGSDHIIYQDNHIVLGPKAFFVDGQLSDMEADKWPFVFNSVQEATAQVIDGTENSPMVLYIAPYVYWIDDPDDPKVRLPQDGRSVPYGMEIKCDWLRFFGLNKHPENVILACNRGQTLGAKGNFTMFRFDGDGTSAENITFGNYCNVDLKFPLKPALSRKRRADAIVQAQLIHCNGDKIVARNTHFISRLNLCPFVGGKRVFFDQCHFESTDDALCGTAVYKNSTLDFYSSKPFYHTTGTGAVFLNCDIRSHTGGEQYFTKANGQVAVIDTRFSASHMTALAWRDEPPASMKNYQYNVQVNGKPITISNNHPQNTVTLDHKPLLNAYRLEIGDSILYNTYNLLSGEDDWDPEGIKERVESLASQKEDFTDIPVQLKVSSSTHRLETKKDTAWLNTSFFRFGNYPAKKQPIHWQIAENDKDLVAIKPSEDGNQLEVIPTNTSNFPKKVVLTALTKAGLEAACELEIHPTQLPPPGFSKLPKINLRADGKLSVDYSLGKLKFTDQSEISWYRSPDSEAKQAIKIAVSRGGAPLQEYPLTAGDVGKYISVGIAPKHLRSEAGQEKRYTMAVPIQKKDLKVDPRSLKTDFSILSVANQPKVIPGYWTFDTLQSSAYRPSSLPEDAWIYEKGSGGSEGMVGLLQSARTGSMSYTPIIEKVGDMNVSLVVSPHKTAGQGFSVAPLYMDVLIKYDAHTKTGYGLRIMRTTKFANSVDCLLVRYENNHVRPISQPVSTSCFRAPCMISLSINNNQLIAHVHSTTDFDASHYPAQVKKEVHLSETVNPNDHGGFAIEYNGGSTTMINEVKLQWP</sequence>
<evidence type="ECO:0000313" key="1">
    <source>
        <dbReference type="EMBL" id="GGF51868.1"/>
    </source>
</evidence>
<dbReference type="InterPro" id="IPR012334">
    <property type="entry name" value="Pectin_lyas_fold"/>
</dbReference>
<comment type="caution">
    <text evidence="1">The sequence shown here is derived from an EMBL/GenBank/DDBJ whole genome shotgun (WGS) entry which is preliminary data.</text>
</comment>
<protein>
    <submittedName>
        <fullName evidence="1">Uncharacterized protein</fullName>
    </submittedName>
</protein>